<organism evidence="9 11">
    <name type="scientific">Abrus precatorius</name>
    <name type="common">Indian licorice</name>
    <name type="synonym">Glycine abrus</name>
    <dbReference type="NCBI Taxonomy" id="3816"/>
    <lineage>
        <taxon>Eukaryota</taxon>
        <taxon>Viridiplantae</taxon>
        <taxon>Streptophyta</taxon>
        <taxon>Embryophyta</taxon>
        <taxon>Tracheophyta</taxon>
        <taxon>Spermatophyta</taxon>
        <taxon>Magnoliopsida</taxon>
        <taxon>eudicotyledons</taxon>
        <taxon>Gunneridae</taxon>
        <taxon>Pentapetalae</taxon>
        <taxon>rosids</taxon>
        <taxon>fabids</taxon>
        <taxon>Fabales</taxon>
        <taxon>Fabaceae</taxon>
        <taxon>Papilionoideae</taxon>
        <taxon>50 kb inversion clade</taxon>
        <taxon>NPAAA clade</taxon>
        <taxon>indigoferoid/millettioid clade</taxon>
        <taxon>Abreae</taxon>
        <taxon>Abrus</taxon>
    </lineage>
</organism>
<dbReference type="GeneID" id="113848272"/>
<feature type="transmembrane region" description="Helical" evidence="6">
    <location>
        <begin position="7"/>
        <end position="25"/>
    </location>
</feature>
<dbReference type="Gene3D" id="2.40.40.10">
    <property type="entry name" value="RlpA-like domain"/>
    <property type="match status" value="1"/>
</dbReference>
<dbReference type="GO" id="GO:0009664">
    <property type="term" value="P:plant-type cell wall organization"/>
    <property type="evidence" value="ECO:0007669"/>
    <property type="project" value="InterPro"/>
</dbReference>
<comment type="subcellular location">
    <subcellularLocation>
        <location evidence="5">Secreted</location>
        <location evidence="5">Cell wall</location>
    </subcellularLocation>
    <subcellularLocation>
        <location evidence="5">Membrane</location>
        <topology evidence="5">Peripheral membrane protein</topology>
    </subcellularLocation>
</comment>
<name>A0A8B8JPT9_ABRPR</name>
<dbReference type="PRINTS" id="PR01226">
    <property type="entry name" value="EXPANSIN"/>
</dbReference>
<keyword evidence="6" id="KW-1133">Transmembrane helix</keyword>
<feature type="domain" description="Expansin-like EG45" evidence="7">
    <location>
        <begin position="42"/>
        <end position="146"/>
    </location>
</feature>
<dbReference type="PANTHER" id="PTHR31867">
    <property type="entry name" value="EXPANSIN-A15"/>
    <property type="match status" value="1"/>
</dbReference>
<feature type="domain" description="Expansin-like CBD" evidence="8">
    <location>
        <begin position="156"/>
        <end position="236"/>
    </location>
</feature>
<dbReference type="PROSITE" id="PS50843">
    <property type="entry name" value="EXPANSIN_CBD"/>
    <property type="match status" value="1"/>
</dbReference>
<dbReference type="AlphaFoldDB" id="A0A8B8JPT9"/>
<dbReference type="InterPro" id="IPR002963">
    <property type="entry name" value="Expansin"/>
</dbReference>
<evidence type="ECO:0000259" key="7">
    <source>
        <dbReference type="PROSITE" id="PS50842"/>
    </source>
</evidence>
<dbReference type="SUPFAM" id="SSF49590">
    <property type="entry name" value="PHL pollen allergen"/>
    <property type="match status" value="1"/>
</dbReference>
<evidence type="ECO:0000313" key="9">
    <source>
        <dbReference type="Proteomes" id="UP000694853"/>
    </source>
</evidence>
<dbReference type="SUPFAM" id="SSF50685">
    <property type="entry name" value="Barwin-like endoglucanases"/>
    <property type="match status" value="1"/>
</dbReference>
<evidence type="ECO:0000256" key="1">
    <source>
        <dbReference type="ARBA" id="ARBA00005392"/>
    </source>
</evidence>
<proteinExistence type="inferred from homology"/>
<comment type="function">
    <text evidence="5">Causes loosening and extension of plant cell walls by disrupting non-covalent bonding between cellulose microfibrils and matrix glucans. No enzymatic activity has been found.</text>
</comment>
<sequence length="248" mass="26943">MAPKSSLMMPFMLIGLIGVVCAFVYDIQFPGHATLSDASFPGGANGNGNYGTDTALLDEISYKNGLMHNACFRIECVDKPWCKSVPTDVTIAGPFRPNSILSCNSQSCNPLLQLLLRKGTLLRIANDKVTDTPVMASRVFCAKVGGIKFTITGHDNLTRVLPENMAGAGNIKKLFIKGSGGQQWQRMQWDGDGYWRINCSFVGQSLSFLIIAGDDARLSCNTVFDAQWTTGQTIDSTGCQFKPSETHN</sequence>
<evidence type="ECO:0000313" key="10">
    <source>
        <dbReference type="RefSeq" id="XP_027333525.1"/>
    </source>
</evidence>
<dbReference type="Gene3D" id="2.60.40.760">
    <property type="entry name" value="Expansin, cellulose-binding-like domain"/>
    <property type="match status" value="1"/>
</dbReference>
<dbReference type="RefSeq" id="XP_027333526.1">
    <property type="nucleotide sequence ID" value="XM_027477725.1"/>
</dbReference>
<keyword evidence="3 6" id="KW-0472">Membrane</keyword>
<evidence type="ECO:0000256" key="5">
    <source>
        <dbReference type="RuleBase" id="RU365023"/>
    </source>
</evidence>
<dbReference type="InterPro" id="IPR036908">
    <property type="entry name" value="RlpA-like_sf"/>
</dbReference>
<dbReference type="GO" id="GO:0009653">
    <property type="term" value="P:anatomical structure morphogenesis"/>
    <property type="evidence" value="ECO:0007669"/>
    <property type="project" value="UniProtKB-ARBA"/>
</dbReference>
<evidence type="ECO:0000313" key="12">
    <source>
        <dbReference type="RefSeq" id="XP_027333527.1"/>
    </source>
</evidence>
<keyword evidence="6" id="KW-0812">Transmembrane</keyword>
<dbReference type="RefSeq" id="XP_027333527.1">
    <property type="nucleotide sequence ID" value="XM_027477726.1"/>
</dbReference>
<keyword evidence="5" id="KW-0964">Secreted</keyword>
<gene>
    <name evidence="10 11 12" type="primary">LOC113848272</name>
</gene>
<dbReference type="PROSITE" id="PS50842">
    <property type="entry name" value="EXPANSIN_EG45"/>
    <property type="match status" value="1"/>
</dbReference>
<keyword evidence="9" id="KW-1185">Reference proteome</keyword>
<dbReference type="Proteomes" id="UP000694853">
    <property type="component" value="Unplaced"/>
</dbReference>
<dbReference type="InterPro" id="IPR007112">
    <property type="entry name" value="Expansin/allergen_DPBB_dom"/>
</dbReference>
<evidence type="ECO:0000256" key="2">
    <source>
        <dbReference type="ARBA" id="ARBA00022512"/>
    </source>
</evidence>
<comment type="similarity">
    <text evidence="1 5">Belongs to the expansin family. Expansin A subfamily.</text>
</comment>
<evidence type="ECO:0000256" key="4">
    <source>
        <dbReference type="ARBA" id="ARBA00023316"/>
    </source>
</evidence>
<dbReference type="OrthoDB" id="5823761at2759"/>
<reference evidence="9" key="1">
    <citation type="journal article" date="2019" name="Toxins">
        <title>Detection of Abrin-Like and Prepropulchellin-Like Toxin Genes and Transcripts Using Whole Genome Sequencing and Full-Length Transcript Sequencing of Abrus precatorius.</title>
        <authorList>
            <person name="Hovde B.T."/>
            <person name="Daligault H.E."/>
            <person name="Hanschen E.R."/>
            <person name="Kunde Y.A."/>
            <person name="Johnson M.B."/>
            <person name="Starkenburg S.R."/>
            <person name="Johnson S.L."/>
        </authorList>
    </citation>
    <scope>NUCLEOTIDE SEQUENCE [LARGE SCALE GENOMIC DNA]</scope>
</reference>
<dbReference type="GO" id="GO:0016020">
    <property type="term" value="C:membrane"/>
    <property type="evidence" value="ECO:0007669"/>
    <property type="project" value="UniProtKB-SubCell"/>
</dbReference>
<keyword evidence="4 5" id="KW-0961">Cell wall biogenesis/degradation</keyword>
<dbReference type="InterPro" id="IPR007117">
    <property type="entry name" value="Expansin_CBD"/>
</dbReference>
<dbReference type="Pfam" id="PF01357">
    <property type="entry name" value="Expansin_C"/>
    <property type="match status" value="1"/>
</dbReference>
<dbReference type="InterPro" id="IPR036749">
    <property type="entry name" value="Expansin_CBD_sf"/>
</dbReference>
<evidence type="ECO:0000313" key="11">
    <source>
        <dbReference type="RefSeq" id="XP_027333526.1"/>
    </source>
</evidence>
<keyword evidence="2 5" id="KW-0134">Cell wall</keyword>
<accession>A0A8B8JPT9</accession>
<protein>
    <recommendedName>
        <fullName evidence="5">Expansin</fullName>
    </recommendedName>
</protein>
<evidence type="ECO:0000256" key="3">
    <source>
        <dbReference type="ARBA" id="ARBA00023136"/>
    </source>
</evidence>
<evidence type="ECO:0000256" key="6">
    <source>
        <dbReference type="SAM" id="Phobius"/>
    </source>
</evidence>
<dbReference type="RefSeq" id="XP_027333525.1">
    <property type="nucleotide sequence ID" value="XM_027477724.1"/>
</dbReference>
<dbReference type="KEGG" id="aprc:113848272"/>
<evidence type="ECO:0000259" key="8">
    <source>
        <dbReference type="PROSITE" id="PS50843"/>
    </source>
</evidence>
<reference evidence="10 11" key="2">
    <citation type="submission" date="2025-04" db="UniProtKB">
        <authorList>
            <consortium name="RefSeq"/>
        </authorList>
    </citation>
    <scope>IDENTIFICATION</scope>
    <source>
        <tissue evidence="10 11">Young leaves</tissue>
    </source>
</reference>